<dbReference type="AlphaFoldDB" id="A0A2X3JFC2"/>
<sequence length="171" mass="18884">MVIRARKRLIAQGRTQQREIVCVNFSPFRALQTKSRERTRRAARTDAKIKASAAEQIQHNRVLCHAQRGLHRQGNNACAKPYAPGVRRHVAQKNQRSRQAAFGFVKVVLCDPGGVKAVPFGVNNLFRCQSIAFGGRGVVKQASKKAQSFEGHATSLWPEPISGIALSNCQV</sequence>
<dbReference type="EMBL" id="UAVU01000011">
    <property type="protein sequence ID" value="SQC93614.1"/>
    <property type="molecule type" value="Genomic_DNA"/>
</dbReference>
<reference evidence="1 2" key="1">
    <citation type="submission" date="2018-06" db="EMBL/GenBank/DDBJ databases">
        <authorList>
            <consortium name="Pathogen Informatics"/>
            <person name="Doyle S."/>
        </authorList>
    </citation>
    <scope>NUCLEOTIDE SEQUENCE [LARGE SCALE GENOMIC DNA]</scope>
    <source>
        <strain evidence="1 2">NCTC12120</strain>
    </source>
</reference>
<proteinExistence type="predicted"/>
<protein>
    <submittedName>
        <fullName evidence="1">Uncharacterized protein</fullName>
    </submittedName>
</protein>
<accession>A0A2X3JFC2</accession>
<organism evidence="1 2">
    <name type="scientific">Cedecea neteri</name>
    <dbReference type="NCBI Taxonomy" id="158822"/>
    <lineage>
        <taxon>Bacteria</taxon>
        <taxon>Pseudomonadati</taxon>
        <taxon>Pseudomonadota</taxon>
        <taxon>Gammaproteobacteria</taxon>
        <taxon>Enterobacterales</taxon>
        <taxon>Enterobacteriaceae</taxon>
        <taxon>Cedecea</taxon>
    </lineage>
</organism>
<name>A0A2X3JFC2_9ENTR</name>
<evidence type="ECO:0000313" key="2">
    <source>
        <dbReference type="Proteomes" id="UP000251197"/>
    </source>
</evidence>
<evidence type="ECO:0000313" key="1">
    <source>
        <dbReference type="EMBL" id="SQC93614.1"/>
    </source>
</evidence>
<gene>
    <name evidence="1" type="ORF">NCTC12120_06728</name>
</gene>
<dbReference type="Proteomes" id="UP000251197">
    <property type="component" value="Unassembled WGS sequence"/>
</dbReference>